<comment type="catalytic activity">
    <reaction evidence="8 9">
        <text>N-acetyl-L-glutamate + ATP = N-acetyl-L-glutamyl 5-phosphate + ADP</text>
        <dbReference type="Rhea" id="RHEA:14629"/>
        <dbReference type="ChEBI" id="CHEBI:30616"/>
        <dbReference type="ChEBI" id="CHEBI:44337"/>
        <dbReference type="ChEBI" id="CHEBI:57936"/>
        <dbReference type="ChEBI" id="CHEBI:456216"/>
        <dbReference type="EC" id="2.7.2.8"/>
    </reaction>
</comment>
<feature type="site" description="Transition state stabilizer" evidence="9">
    <location>
        <position position="41"/>
    </location>
</feature>
<dbReference type="HAMAP" id="MF_00082">
    <property type="entry name" value="ArgB"/>
    <property type="match status" value="1"/>
</dbReference>
<evidence type="ECO:0000313" key="11">
    <source>
        <dbReference type="EMBL" id="ASJ76634.1"/>
    </source>
</evidence>
<evidence type="ECO:0000256" key="9">
    <source>
        <dbReference type="HAMAP-Rule" id="MF_00082"/>
    </source>
</evidence>
<dbReference type="Proteomes" id="UP000250079">
    <property type="component" value="Chromosome"/>
</dbReference>
<dbReference type="PANTHER" id="PTHR23342:SF0">
    <property type="entry name" value="N-ACETYLGLUTAMATE SYNTHASE, MITOCHONDRIAL"/>
    <property type="match status" value="1"/>
</dbReference>
<evidence type="ECO:0000256" key="7">
    <source>
        <dbReference type="ARBA" id="ARBA00022840"/>
    </source>
</evidence>
<dbReference type="EMBL" id="CP018632">
    <property type="protein sequence ID" value="ASJ76634.1"/>
    <property type="molecule type" value="Genomic_DNA"/>
</dbReference>
<feature type="binding site" evidence="9">
    <location>
        <position position="196"/>
    </location>
    <ligand>
        <name>substrate</name>
    </ligand>
</feature>
<dbReference type="CDD" id="cd04250">
    <property type="entry name" value="AAK_NAGK-C"/>
    <property type="match status" value="1"/>
</dbReference>
<comment type="pathway">
    <text evidence="1 9">Amino-acid biosynthesis; L-arginine biosynthesis; N(2)-acetyl-L-ornithine from L-glutamate: step 2/4.</text>
</comment>
<dbReference type="InterPro" id="IPR036393">
    <property type="entry name" value="AceGlu_kinase-like_sf"/>
</dbReference>
<feature type="domain" description="Aspartate/glutamate/uridylate kinase" evidence="10">
    <location>
        <begin position="37"/>
        <end position="275"/>
    </location>
</feature>
<comment type="function">
    <text evidence="9">Catalyzes the ATP-dependent phosphorylation of N-acetyl-L-glutamate.</text>
</comment>
<evidence type="ECO:0000256" key="2">
    <source>
        <dbReference type="ARBA" id="ARBA00022571"/>
    </source>
</evidence>
<keyword evidence="3 9" id="KW-0028">Amino-acid biosynthesis</keyword>
<sequence>MSKDTESDTKNSARSPADTARVLNEALPYLQRYSGQTVVIKYGGNAMTDETLKRSFAQNVVMMKQVGINPIVVHGGGPQIGEMLNRLAIESQFIDGMRVTDSATMEVVEMVLGGLVNKSIVSLLNQVGGRAIGLTGKDATMIEATPMRLPGKPDVSLGFVGEVKHIRTGMLNQLVDNNIIPVIAPIGTDANGASYNINADLVASSIAIALNASRLLLLTNTPGILDQKGELLTGLTPKDIAALIEEGTLYGGMLPKVQCALDAVAAGVRSVVIIDGRVEHAVLLELFTDQGLGTLIHASSD</sequence>
<dbReference type="SUPFAM" id="SSF53633">
    <property type="entry name" value="Carbamate kinase-like"/>
    <property type="match status" value="1"/>
</dbReference>
<comment type="similarity">
    <text evidence="9">Belongs to the acetylglutamate kinase family. ArgB subfamily.</text>
</comment>
<dbReference type="AlphaFoldDB" id="A0A2Z2P9R8"/>
<dbReference type="OrthoDB" id="9803155at2"/>
<evidence type="ECO:0000313" key="12">
    <source>
        <dbReference type="Proteomes" id="UP000250079"/>
    </source>
</evidence>
<dbReference type="GO" id="GO:0005524">
    <property type="term" value="F:ATP binding"/>
    <property type="evidence" value="ECO:0007669"/>
    <property type="project" value="UniProtKB-UniRule"/>
</dbReference>
<protein>
    <recommendedName>
        <fullName evidence="9">Acetylglutamate kinase</fullName>
        <ecNumber evidence="9">2.7.2.8</ecNumber>
    </recommendedName>
    <alternativeName>
        <fullName evidence="9">N-acetyl-L-glutamate 5-phosphotransferase</fullName>
    </alternativeName>
    <alternativeName>
        <fullName evidence="9">NAG kinase</fullName>
        <shortName evidence="9">NAGK</shortName>
    </alternativeName>
</protein>
<dbReference type="PRINTS" id="PR00474">
    <property type="entry name" value="GLU5KINASE"/>
</dbReference>
<dbReference type="KEGG" id="gai:IMCC3135_32950"/>
<dbReference type="Gene3D" id="3.40.1160.10">
    <property type="entry name" value="Acetylglutamate kinase-like"/>
    <property type="match status" value="1"/>
</dbReference>
<dbReference type="GO" id="GO:0042450">
    <property type="term" value="P:L-arginine biosynthetic process via ornithine"/>
    <property type="evidence" value="ECO:0007669"/>
    <property type="project" value="UniProtKB-UniRule"/>
</dbReference>
<keyword evidence="6 9" id="KW-0418">Kinase</keyword>
<keyword evidence="12" id="KW-1185">Reference proteome</keyword>
<evidence type="ECO:0000256" key="5">
    <source>
        <dbReference type="ARBA" id="ARBA00022741"/>
    </source>
</evidence>
<feature type="binding site" evidence="9">
    <location>
        <position position="98"/>
    </location>
    <ligand>
        <name>substrate</name>
    </ligand>
</feature>
<evidence type="ECO:0000256" key="8">
    <source>
        <dbReference type="ARBA" id="ARBA00048141"/>
    </source>
</evidence>
<evidence type="ECO:0000256" key="1">
    <source>
        <dbReference type="ARBA" id="ARBA00004828"/>
    </source>
</evidence>
<accession>A0A2Z2P9R8</accession>
<gene>
    <name evidence="9 11" type="primary">argB</name>
    <name evidence="11" type="ORF">IMCC3135_32950</name>
</gene>
<dbReference type="GO" id="GO:0003991">
    <property type="term" value="F:acetylglutamate kinase activity"/>
    <property type="evidence" value="ECO:0007669"/>
    <property type="project" value="UniProtKB-UniRule"/>
</dbReference>
<dbReference type="RefSeq" id="WP_088922201.1">
    <property type="nucleotide sequence ID" value="NZ_CP018632.1"/>
</dbReference>
<dbReference type="InterPro" id="IPR001048">
    <property type="entry name" value="Asp/Glu/Uridylate_kinase"/>
</dbReference>
<dbReference type="PIRSF" id="PIRSF000728">
    <property type="entry name" value="NAGK"/>
    <property type="match status" value="1"/>
</dbReference>
<dbReference type="NCBIfam" id="TIGR00761">
    <property type="entry name" value="argB"/>
    <property type="match status" value="1"/>
</dbReference>
<proteinExistence type="inferred from homology"/>
<keyword evidence="9" id="KW-0963">Cytoplasm</keyword>
<evidence type="ECO:0000259" key="10">
    <source>
        <dbReference type="Pfam" id="PF00696"/>
    </source>
</evidence>
<evidence type="ECO:0000256" key="3">
    <source>
        <dbReference type="ARBA" id="ARBA00022605"/>
    </source>
</evidence>
<dbReference type="InterPro" id="IPR004662">
    <property type="entry name" value="AcgluKinase_fam"/>
</dbReference>
<keyword evidence="5 9" id="KW-0547">Nucleotide-binding</keyword>
<dbReference type="InterPro" id="IPR037528">
    <property type="entry name" value="ArgB"/>
</dbReference>
<keyword evidence="4 9" id="KW-0808">Transferase</keyword>
<dbReference type="FunFam" id="3.40.1160.10:FF:000004">
    <property type="entry name" value="Acetylglutamate kinase"/>
    <property type="match status" value="1"/>
</dbReference>
<name>A0A2Z2P9R8_9GAMM</name>
<dbReference type="Pfam" id="PF00696">
    <property type="entry name" value="AA_kinase"/>
    <property type="match status" value="1"/>
</dbReference>
<feature type="site" description="Transition state stabilizer" evidence="9">
    <location>
        <position position="256"/>
    </location>
</feature>
<reference evidence="11 12" key="1">
    <citation type="submission" date="2016-12" db="EMBL/GenBank/DDBJ databases">
        <authorList>
            <person name="Song W.-J."/>
            <person name="Kurnit D.M."/>
        </authorList>
    </citation>
    <scope>NUCLEOTIDE SEQUENCE [LARGE SCALE GENOMIC DNA]</scope>
    <source>
        <strain evidence="11 12">IMCC3135</strain>
    </source>
</reference>
<dbReference type="PANTHER" id="PTHR23342">
    <property type="entry name" value="N-ACETYLGLUTAMATE SYNTHASE"/>
    <property type="match status" value="1"/>
</dbReference>
<dbReference type="InterPro" id="IPR001057">
    <property type="entry name" value="Glu/AcGlu_kinase"/>
</dbReference>
<dbReference type="EC" id="2.7.2.8" evidence="9"/>
<organism evidence="11 12">
    <name type="scientific">Granulosicoccus antarcticus IMCC3135</name>
    <dbReference type="NCBI Taxonomy" id="1192854"/>
    <lineage>
        <taxon>Bacteria</taxon>
        <taxon>Pseudomonadati</taxon>
        <taxon>Pseudomonadota</taxon>
        <taxon>Gammaproteobacteria</taxon>
        <taxon>Chromatiales</taxon>
        <taxon>Granulosicoccaceae</taxon>
        <taxon>Granulosicoccus</taxon>
    </lineage>
</organism>
<dbReference type="GO" id="GO:0005737">
    <property type="term" value="C:cytoplasm"/>
    <property type="evidence" value="ECO:0007669"/>
    <property type="project" value="UniProtKB-SubCell"/>
</dbReference>
<keyword evidence="7 9" id="KW-0067">ATP-binding</keyword>
<evidence type="ECO:0000256" key="6">
    <source>
        <dbReference type="ARBA" id="ARBA00022777"/>
    </source>
</evidence>
<comment type="subcellular location">
    <subcellularLocation>
        <location evidence="9">Cytoplasm</location>
    </subcellularLocation>
</comment>
<evidence type="ECO:0000256" key="4">
    <source>
        <dbReference type="ARBA" id="ARBA00022679"/>
    </source>
</evidence>
<dbReference type="UniPathway" id="UPA00068">
    <property type="reaction ID" value="UER00107"/>
</dbReference>
<dbReference type="InterPro" id="IPR041727">
    <property type="entry name" value="NAGK-C"/>
</dbReference>
<feature type="binding site" evidence="9">
    <location>
        <begin position="76"/>
        <end position="77"/>
    </location>
    <ligand>
        <name>substrate</name>
    </ligand>
</feature>
<keyword evidence="2 9" id="KW-0055">Arginine biosynthesis</keyword>